<dbReference type="InterPro" id="IPR036397">
    <property type="entry name" value="RNaseH_sf"/>
</dbReference>
<dbReference type="PANTHER" id="PTHR37984:SF7">
    <property type="entry name" value="INTEGRASE CATALYTIC DOMAIN-CONTAINING PROTEIN"/>
    <property type="match status" value="1"/>
</dbReference>
<evidence type="ECO:0000313" key="4">
    <source>
        <dbReference type="Proteomes" id="UP001283361"/>
    </source>
</evidence>
<comment type="caution">
    <text evidence="3">The sequence shown here is derived from an EMBL/GenBank/DDBJ whole genome shotgun (WGS) entry which is preliminary data.</text>
</comment>
<dbReference type="EMBL" id="JAWDGP010003957">
    <property type="protein sequence ID" value="KAK3769218.1"/>
    <property type="molecule type" value="Genomic_DNA"/>
</dbReference>
<sequence>MFISDMLSRAYLKEKTRSDEQIEKDIHLFVNQVESCWNVKEYKLRQIEAETAKDSNLQDLRNQILNGFPAKRQNLKKNLHEFYPNSEELSVHGELILKGTKTLIPQSMRKEMLQILHTSHAGIEKSKQRAKESIFGSKVNKDIEDYINRCSVCQTLRNSKQKEPLLPVEVPTLPWNTVGLDVFTLKRHDYLLCVDYYSKYPEVSKLNTKTAQGIIAAIKTILARHGIPCKDFRKGDKVRVQIKKKWIEGKIDDKHHTRSYWIDTDNNQTAYRHNTRFIRHDKSSQSHLTPSQDDSRSHNLTQSPSEKLKPSNHRNKASLTQSMHSSSPPSHDLLQSHSSASTPMADTQTSRDTPTVQNAHYKTKCGRSIKPPSKLTL</sequence>
<feature type="domain" description="Integrase zinc-binding" evidence="2">
    <location>
        <begin position="104"/>
        <end position="157"/>
    </location>
</feature>
<dbReference type="Pfam" id="PF17921">
    <property type="entry name" value="Integrase_H2C2"/>
    <property type="match status" value="1"/>
</dbReference>
<dbReference type="InterPro" id="IPR050951">
    <property type="entry name" value="Retrovirus_Pol_polyprotein"/>
</dbReference>
<dbReference type="Gene3D" id="1.10.340.70">
    <property type="match status" value="1"/>
</dbReference>
<dbReference type="PANTHER" id="PTHR37984">
    <property type="entry name" value="PROTEIN CBG26694"/>
    <property type="match status" value="1"/>
</dbReference>
<dbReference type="SUPFAM" id="SSF53098">
    <property type="entry name" value="Ribonuclease H-like"/>
    <property type="match status" value="1"/>
</dbReference>
<keyword evidence="4" id="KW-1185">Reference proteome</keyword>
<evidence type="ECO:0000313" key="3">
    <source>
        <dbReference type="EMBL" id="KAK3769218.1"/>
    </source>
</evidence>
<dbReference type="Proteomes" id="UP001283361">
    <property type="component" value="Unassembled WGS sequence"/>
</dbReference>
<dbReference type="FunFam" id="1.10.340.70:FF:000003">
    <property type="entry name" value="Protein CBG25708"/>
    <property type="match status" value="1"/>
</dbReference>
<evidence type="ECO:0000259" key="2">
    <source>
        <dbReference type="Pfam" id="PF17921"/>
    </source>
</evidence>
<accession>A0AAE0ZH58</accession>
<dbReference type="AlphaFoldDB" id="A0AAE0ZH58"/>
<feature type="compositionally biased region" description="Polar residues" evidence="1">
    <location>
        <begin position="285"/>
        <end position="305"/>
    </location>
</feature>
<evidence type="ECO:0000256" key="1">
    <source>
        <dbReference type="SAM" id="MobiDB-lite"/>
    </source>
</evidence>
<name>A0AAE0ZH58_9GAST</name>
<feature type="compositionally biased region" description="Polar residues" evidence="1">
    <location>
        <begin position="317"/>
        <end position="360"/>
    </location>
</feature>
<protein>
    <recommendedName>
        <fullName evidence="2">Integrase zinc-binding domain-containing protein</fullName>
    </recommendedName>
</protein>
<dbReference type="InterPro" id="IPR041588">
    <property type="entry name" value="Integrase_H2C2"/>
</dbReference>
<proteinExistence type="predicted"/>
<gene>
    <name evidence="3" type="ORF">RRG08_005165</name>
</gene>
<dbReference type="GO" id="GO:0003676">
    <property type="term" value="F:nucleic acid binding"/>
    <property type="evidence" value="ECO:0007669"/>
    <property type="project" value="InterPro"/>
</dbReference>
<dbReference type="Gene3D" id="3.30.420.10">
    <property type="entry name" value="Ribonuclease H-like superfamily/Ribonuclease H"/>
    <property type="match status" value="1"/>
</dbReference>
<dbReference type="InterPro" id="IPR012337">
    <property type="entry name" value="RNaseH-like_sf"/>
</dbReference>
<feature type="region of interest" description="Disordered" evidence="1">
    <location>
        <begin position="278"/>
        <end position="377"/>
    </location>
</feature>
<organism evidence="3 4">
    <name type="scientific">Elysia crispata</name>
    <name type="common">lettuce slug</name>
    <dbReference type="NCBI Taxonomy" id="231223"/>
    <lineage>
        <taxon>Eukaryota</taxon>
        <taxon>Metazoa</taxon>
        <taxon>Spiralia</taxon>
        <taxon>Lophotrochozoa</taxon>
        <taxon>Mollusca</taxon>
        <taxon>Gastropoda</taxon>
        <taxon>Heterobranchia</taxon>
        <taxon>Euthyneura</taxon>
        <taxon>Panpulmonata</taxon>
        <taxon>Sacoglossa</taxon>
        <taxon>Placobranchoidea</taxon>
        <taxon>Plakobranchidae</taxon>
        <taxon>Elysia</taxon>
    </lineage>
</organism>
<reference evidence="3" key="1">
    <citation type="journal article" date="2023" name="G3 (Bethesda)">
        <title>A reference genome for the long-term kleptoplast-retaining sea slug Elysia crispata morphotype clarki.</title>
        <authorList>
            <person name="Eastman K.E."/>
            <person name="Pendleton A.L."/>
            <person name="Shaikh M.A."/>
            <person name="Suttiyut T."/>
            <person name="Ogas R."/>
            <person name="Tomko P."/>
            <person name="Gavelis G."/>
            <person name="Widhalm J.R."/>
            <person name="Wisecaver J.H."/>
        </authorList>
    </citation>
    <scope>NUCLEOTIDE SEQUENCE</scope>
    <source>
        <strain evidence="3">ECLA1</strain>
    </source>
</reference>